<organism evidence="2 3">
    <name type="scientific">Longispora fulva</name>
    <dbReference type="NCBI Taxonomy" id="619741"/>
    <lineage>
        <taxon>Bacteria</taxon>
        <taxon>Bacillati</taxon>
        <taxon>Actinomycetota</taxon>
        <taxon>Actinomycetes</taxon>
        <taxon>Micromonosporales</taxon>
        <taxon>Micromonosporaceae</taxon>
        <taxon>Longispora</taxon>
    </lineage>
</organism>
<reference evidence="2" key="1">
    <citation type="submission" date="2020-11" db="EMBL/GenBank/DDBJ databases">
        <title>Sequencing the genomes of 1000 actinobacteria strains.</title>
        <authorList>
            <person name="Klenk H.-P."/>
        </authorList>
    </citation>
    <scope>NUCLEOTIDE SEQUENCE</scope>
    <source>
        <strain evidence="2">DSM 45356</strain>
    </source>
</reference>
<protein>
    <submittedName>
        <fullName evidence="2">CDP-diacylglycerol--glycerol-3-phosphate 3-phosphatidyltransferase</fullName>
        <ecNumber evidence="2">2.7.8.5</ecNumber>
    </submittedName>
</protein>
<dbReference type="Proteomes" id="UP000622552">
    <property type="component" value="Unassembled WGS sequence"/>
</dbReference>
<dbReference type="InterPro" id="IPR043130">
    <property type="entry name" value="CDP-OH_PTrfase_TM_dom"/>
</dbReference>
<feature type="transmembrane region" description="Helical" evidence="1">
    <location>
        <begin position="199"/>
        <end position="223"/>
    </location>
</feature>
<feature type="transmembrane region" description="Helical" evidence="1">
    <location>
        <begin position="56"/>
        <end position="77"/>
    </location>
</feature>
<dbReference type="GO" id="GO:0008444">
    <property type="term" value="F:CDP-diacylglycerol-glycerol-3-phosphate 3-phosphatidyltransferase activity"/>
    <property type="evidence" value="ECO:0007669"/>
    <property type="project" value="UniProtKB-EC"/>
</dbReference>
<dbReference type="Gene3D" id="1.20.120.1760">
    <property type="match status" value="1"/>
</dbReference>
<dbReference type="EC" id="2.7.8.5" evidence="2"/>
<accession>A0A8J7GIN0</accession>
<feature type="transmembrane region" description="Helical" evidence="1">
    <location>
        <begin position="176"/>
        <end position="193"/>
    </location>
</feature>
<sequence>MGVVELTTLGWDGYAARWASLHGVDPRTTPQPFRGWLRLSYGLARPFARLGATPGILLAASLALSVVVPVFAVFGGWWTLGGAVAVLLAVVADAVSRAVAVLTEQITRLGYVYAALVERLSEAAWLGALWLLGAPGPVIVACGAATWFQEYLRTRTAETGAVLVDGSVLGERSPRVAVAVLGFVLCGLAGAASDTLARGAAAFVAAVWLLVAVLGLTHVFTAVRRAIG</sequence>
<evidence type="ECO:0000313" key="2">
    <source>
        <dbReference type="EMBL" id="MBG6138205.1"/>
    </source>
</evidence>
<dbReference type="EMBL" id="JADOUF010000001">
    <property type="protein sequence ID" value="MBG6138205.1"/>
    <property type="molecule type" value="Genomic_DNA"/>
</dbReference>
<gene>
    <name evidence="2" type="ORF">IW245_004399</name>
</gene>
<comment type="caution">
    <text evidence="2">The sequence shown here is derived from an EMBL/GenBank/DDBJ whole genome shotgun (WGS) entry which is preliminary data.</text>
</comment>
<feature type="transmembrane region" description="Helical" evidence="1">
    <location>
        <begin position="123"/>
        <end position="148"/>
    </location>
</feature>
<keyword evidence="2" id="KW-0808">Transferase</keyword>
<keyword evidence="1" id="KW-1133">Transmembrane helix</keyword>
<keyword evidence="1" id="KW-0812">Transmembrane</keyword>
<evidence type="ECO:0000313" key="3">
    <source>
        <dbReference type="Proteomes" id="UP000622552"/>
    </source>
</evidence>
<evidence type="ECO:0000256" key="1">
    <source>
        <dbReference type="SAM" id="Phobius"/>
    </source>
</evidence>
<keyword evidence="3" id="KW-1185">Reference proteome</keyword>
<proteinExistence type="predicted"/>
<dbReference type="RefSeq" id="WP_197004986.1">
    <property type="nucleotide sequence ID" value="NZ_BONS01000017.1"/>
</dbReference>
<dbReference type="AlphaFoldDB" id="A0A8J7GIN0"/>
<name>A0A8J7GIN0_9ACTN</name>
<keyword evidence="1" id="KW-0472">Membrane</keyword>